<accession>A0A3S4E866</accession>
<proteinExistence type="predicted"/>
<keyword evidence="1" id="KW-0472">Membrane</keyword>
<dbReference type="AlphaFoldDB" id="A0A3S4E866"/>
<keyword evidence="1" id="KW-0812">Transmembrane</keyword>
<dbReference type="KEGG" id="sof:NCTC11214_01835"/>
<organism evidence="2 3">
    <name type="scientific">Serratia odorifera</name>
    <dbReference type="NCBI Taxonomy" id="618"/>
    <lineage>
        <taxon>Bacteria</taxon>
        <taxon>Pseudomonadati</taxon>
        <taxon>Pseudomonadota</taxon>
        <taxon>Gammaproteobacteria</taxon>
        <taxon>Enterobacterales</taxon>
        <taxon>Yersiniaceae</taxon>
        <taxon>Serratia</taxon>
    </lineage>
</organism>
<evidence type="ECO:0000313" key="3">
    <source>
        <dbReference type="Proteomes" id="UP000281391"/>
    </source>
</evidence>
<feature type="transmembrane region" description="Helical" evidence="1">
    <location>
        <begin position="22"/>
        <end position="44"/>
    </location>
</feature>
<keyword evidence="1" id="KW-1133">Transmembrane helix</keyword>
<sequence length="59" mass="6648">MQGIGFLLAGVTPYLSGLLRDYSGSFVLDWQIHALLVLALMALTRRFDPRSYRRAFGES</sequence>
<gene>
    <name evidence="2" type="ORF">NCTC11214_01835</name>
</gene>
<reference evidence="2 3" key="1">
    <citation type="submission" date="2018-12" db="EMBL/GenBank/DDBJ databases">
        <authorList>
            <consortium name="Pathogen Informatics"/>
        </authorList>
    </citation>
    <scope>NUCLEOTIDE SEQUENCE [LARGE SCALE GENOMIC DNA]</scope>
    <source>
        <strain evidence="2 3">NCTC11214</strain>
    </source>
</reference>
<name>A0A3S4E866_SEROD</name>
<evidence type="ECO:0000313" key="2">
    <source>
        <dbReference type="EMBL" id="VDZ55706.1"/>
    </source>
</evidence>
<dbReference type="Proteomes" id="UP000281391">
    <property type="component" value="Chromosome"/>
</dbReference>
<evidence type="ECO:0000256" key="1">
    <source>
        <dbReference type="SAM" id="Phobius"/>
    </source>
</evidence>
<protein>
    <submittedName>
        <fullName evidence="2">Putative cyanate transporter</fullName>
    </submittedName>
</protein>
<dbReference type="EMBL" id="LR134117">
    <property type="protein sequence ID" value="VDZ55706.1"/>
    <property type="molecule type" value="Genomic_DNA"/>
</dbReference>